<keyword evidence="2" id="KW-0012">Acyltransferase</keyword>
<accession>A0ABW5RJ47</accession>
<name>A0ABW5RJ47_9MICO</name>
<evidence type="ECO:0000313" key="3">
    <source>
        <dbReference type="Proteomes" id="UP001597453"/>
    </source>
</evidence>
<dbReference type="EC" id="2.3.1.234" evidence="2"/>
<comment type="caution">
    <text evidence="2">The sequence shown here is derived from an EMBL/GenBank/DDBJ whole genome shotgun (WGS) entry which is preliminary data.</text>
</comment>
<dbReference type="InterPro" id="IPR000905">
    <property type="entry name" value="Gcp-like_dom"/>
</dbReference>
<proteinExistence type="predicted"/>
<dbReference type="SUPFAM" id="SSF53067">
    <property type="entry name" value="Actin-like ATPase domain"/>
    <property type="match status" value="1"/>
</dbReference>
<keyword evidence="2" id="KW-0808">Transferase</keyword>
<dbReference type="PANTHER" id="PTHR11735:SF11">
    <property type="entry name" value="TRNA THREONYLCARBAMOYLADENOSINE BIOSYNTHESIS PROTEIN TSAB"/>
    <property type="match status" value="1"/>
</dbReference>
<dbReference type="NCBIfam" id="TIGR03725">
    <property type="entry name" value="T6A_YeaZ"/>
    <property type="match status" value="1"/>
</dbReference>
<organism evidence="2 3">
    <name type="scientific">Gulosibacter bifidus</name>
    <dbReference type="NCBI Taxonomy" id="272239"/>
    <lineage>
        <taxon>Bacteria</taxon>
        <taxon>Bacillati</taxon>
        <taxon>Actinomycetota</taxon>
        <taxon>Actinomycetes</taxon>
        <taxon>Micrococcales</taxon>
        <taxon>Microbacteriaceae</taxon>
        <taxon>Gulosibacter</taxon>
    </lineage>
</organism>
<dbReference type="InterPro" id="IPR022496">
    <property type="entry name" value="T6A_TsaB"/>
</dbReference>
<dbReference type="GO" id="GO:0061711">
    <property type="term" value="F:tRNA N(6)-L-threonylcarbamoyladenine synthase activity"/>
    <property type="evidence" value="ECO:0007669"/>
    <property type="project" value="UniProtKB-EC"/>
</dbReference>
<dbReference type="RefSeq" id="WP_066056602.1">
    <property type="nucleotide sequence ID" value="NZ_JBHUNF010000002.1"/>
</dbReference>
<evidence type="ECO:0000313" key="2">
    <source>
        <dbReference type="EMBL" id="MFD2674459.1"/>
    </source>
</evidence>
<dbReference type="Proteomes" id="UP001597453">
    <property type="component" value="Unassembled WGS sequence"/>
</dbReference>
<reference evidence="3" key="1">
    <citation type="journal article" date="2019" name="Int. J. Syst. Evol. Microbiol.">
        <title>The Global Catalogue of Microorganisms (GCM) 10K type strain sequencing project: providing services to taxonomists for standard genome sequencing and annotation.</title>
        <authorList>
            <consortium name="The Broad Institute Genomics Platform"/>
            <consortium name="The Broad Institute Genome Sequencing Center for Infectious Disease"/>
            <person name="Wu L."/>
            <person name="Ma J."/>
        </authorList>
    </citation>
    <scope>NUCLEOTIDE SEQUENCE [LARGE SCALE GENOMIC DNA]</scope>
    <source>
        <strain evidence="3">TISTR 1511</strain>
    </source>
</reference>
<dbReference type="Pfam" id="PF00814">
    <property type="entry name" value="TsaD"/>
    <property type="match status" value="1"/>
</dbReference>
<sequence>MLLAIDTSAGTDIALVDDGNQTSEPAVPPRILAEYREANPRHHAEVIGVGIEAVLLEAGISAGDITEVVCGMGPGPFTGLRVGVAAARTYAFARGVPLRAMPSHDAIAHEWRAAHPSHTGVLVVTTDARRRELALTRYEAGELRGSEFALIAPDAVADSLRGAEHVDASQISAAHLALAWCDRVRAGLDAEADEILYSRAPDAKPGAVPKRVSGK</sequence>
<dbReference type="Gene3D" id="3.30.420.40">
    <property type="match status" value="2"/>
</dbReference>
<dbReference type="EMBL" id="JBHUNF010000002">
    <property type="protein sequence ID" value="MFD2674459.1"/>
    <property type="molecule type" value="Genomic_DNA"/>
</dbReference>
<dbReference type="InterPro" id="IPR043129">
    <property type="entry name" value="ATPase_NBD"/>
</dbReference>
<feature type="domain" description="Gcp-like" evidence="1">
    <location>
        <begin position="40"/>
        <end position="160"/>
    </location>
</feature>
<gene>
    <name evidence="2" type="primary">tsaB</name>
    <name evidence="2" type="ORF">ACFSUQ_03995</name>
</gene>
<protein>
    <submittedName>
        <fullName evidence="2">tRNA (Adenosine(37)-N6)-threonylcarbamoyltransferase complex dimerization subunit type 1 TsaB</fullName>
        <ecNumber evidence="2">2.3.1.234</ecNumber>
    </submittedName>
</protein>
<evidence type="ECO:0000259" key="1">
    <source>
        <dbReference type="Pfam" id="PF00814"/>
    </source>
</evidence>
<keyword evidence="3" id="KW-1185">Reference proteome</keyword>
<dbReference type="PANTHER" id="PTHR11735">
    <property type="entry name" value="TRNA N6-ADENOSINE THREONYLCARBAMOYLTRANSFERASE"/>
    <property type="match status" value="1"/>
</dbReference>